<dbReference type="InterPro" id="IPR042094">
    <property type="entry name" value="T2SS_GspF_sf"/>
</dbReference>
<keyword evidence="6 7" id="KW-0472">Membrane</keyword>
<reference evidence="9 10" key="2">
    <citation type="submission" date="2015-03" db="EMBL/GenBank/DDBJ databases">
        <authorList>
            <person name="Chan K.-G."/>
        </authorList>
    </citation>
    <scope>NUCLEOTIDE SEQUENCE [LARGE SCALE GENOMIC DNA]</scope>
    <source>
        <strain evidence="9 10">RB-25</strain>
    </source>
</reference>
<dbReference type="Gene3D" id="1.20.81.30">
    <property type="entry name" value="Type II secretion system (T2SS), domain F"/>
    <property type="match status" value="2"/>
</dbReference>
<dbReference type="HOGENOM" id="CLU_063664_0_0_6"/>
<evidence type="ECO:0000256" key="3">
    <source>
        <dbReference type="ARBA" id="ARBA00022475"/>
    </source>
</evidence>
<keyword evidence="5 7" id="KW-1133">Transmembrane helix</keyword>
<evidence type="ECO:0000313" key="10">
    <source>
        <dbReference type="Proteomes" id="UP000019030"/>
    </source>
</evidence>
<proteinExistence type="inferred from homology"/>
<comment type="subcellular location">
    <subcellularLocation>
        <location evidence="1">Cell membrane</location>
        <topology evidence="1">Multi-pass membrane protein</topology>
    </subcellularLocation>
</comment>
<evidence type="ECO:0000256" key="4">
    <source>
        <dbReference type="ARBA" id="ARBA00022692"/>
    </source>
</evidence>
<keyword evidence="10" id="KW-1185">Reference proteome</keyword>
<dbReference type="GO" id="GO:0005886">
    <property type="term" value="C:plasma membrane"/>
    <property type="evidence" value="ECO:0007669"/>
    <property type="project" value="UniProtKB-SubCell"/>
</dbReference>
<keyword evidence="4 7" id="KW-0812">Transmembrane</keyword>
<dbReference type="InterPro" id="IPR018076">
    <property type="entry name" value="T2SS_GspF_dom"/>
</dbReference>
<evidence type="ECO:0000256" key="5">
    <source>
        <dbReference type="ARBA" id="ARBA00022989"/>
    </source>
</evidence>
<protein>
    <recommendedName>
        <fullName evidence="8">Type II secretion system protein GspF domain-containing protein</fullName>
    </recommendedName>
</protein>
<sequence>MRQPRRQPTQENIAMAESHTHAVFRWYCRVGFAAPDRIAFYESLGFLLMNHKPLRVALSDMREVATDFGRKTHPLAILLTELMDALADNRVGHTFESVLAEWVPVEEAGLLNAGLVAGMLPEALKRAIVLIEGRQRIKGAVVKATLYPLLLSGMAVAMLYTMAGKLIPQLEKLSDPATWTGSMATLAALTGYLMQYGELTLAGLMALLTLVFWSQPRLTGTVRHRVLDHCLPWSVYRDIQGAVFLLNVAALMRANLQTLPLLGRLSQHASPWLRERLAATAERVEDGEHLGKALRNTGFDFPSRACVNQLYLLTDGDGAEDIMEKFGERWLDTTVKRVERRAVMLNGMAVLMLLSFFGLVMGAIFQIQSMADAAM</sequence>
<dbReference type="Pfam" id="PF00482">
    <property type="entry name" value="T2SSF"/>
    <property type="match status" value="2"/>
</dbReference>
<dbReference type="Proteomes" id="UP000019030">
    <property type="component" value="Chromosome"/>
</dbReference>
<keyword evidence="3" id="KW-1003">Cell membrane</keyword>
<evidence type="ECO:0000256" key="6">
    <source>
        <dbReference type="ARBA" id="ARBA00023136"/>
    </source>
</evidence>
<evidence type="ECO:0000313" key="9">
    <source>
        <dbReference type="EMBL" id="AHG19492.2"/>
    </source>
</evidence>
<dbReference type="KEGG" id="sfo:Z042_07600"/>
<dbReference type="STRING" id="1441930.Z042_07600"/>
<dbReference type="eggNOG" id="COG1459">
    <property type="taxonomic scope" value="Bacteria"/>
</dbReference>
<dbReference type="PANTHER" id="PTHR30012:SF0">
    <property type="entry name" value="TYPE II SECRETION SYSTEM PROTEIN F-RELATED"/>
    <property type="match status" value="1"/>
</dbReference>
<feature type="transmembrane region" description="Helical" evidence="7">
    <location>
        <begin position="343"/>
        <end position="367"/>
    </location>
</feature>
<feature type="transmembrane region" description="Helical" evidence="7">
    <location>
        <begin position="144"/>
        <end position="163"/>
    </location>
</feature>
<evidence type="ECO:0000256" key="2">
    <source>
        <dbReference type="ARBA" id="ARBA00005745"/>
    </source>
</evidence>
<gene>
    <name evidence="9" type="ORF">Z042_07600</name>
</gene>
<feature type="transmembrane region" description="Helical" evidence="7">
    <location>
        <begin position="183"/>
        <end position="213"/>
    </location>
</feature>
<reference evidence="9 10" key="1">
    <citation type="submission" date="2014-01" db="EMBL/GenBank/DDBJ databases">
        <title>Isolation of Serratia multitudinisentens RB-25 from Ex-Landfill site.</title>
        <authorList>
            <person name="Robson E.H.J."/>
        </authorList>
    </citation>
    <scope>NUCLEOTIDE SEQUENCE [LARGE SCALE GENOMIC DNA]</scope>
    <source>
        <strain evidence="9 10">RB-25</strain>
    </source>
</reference>
<organism evidence="9 10">
    <name type="scientific">Chania multitudinisentens RB-25</name>
    <dbReference type="NCBI Taxonomy" id="1441930"/>
    <lineage>
        <taxon>Bacteria</taxon>
        <taxon>Pseudomonadati</taxon>
        <taxon>Pseudomonadota</taxon>
        <taxon>Gammaproteobacteria</taxon>
        <taxon>Enterobacterales</taxon>
        <taxon>Yersiniaceae</taxon>
        <taxon>Chania</taxon>
    </lineage>
</organism>
<feature type="domain" description="Type II secretion system protein GspF" evidence="8">
    <location>
        <begin position="78"/>
        <end position="168"/>
    </location>
</feature>
<comment type="similarity">
    <text evidence="2">Belongs to the GSP F family.</text>
</comment>
<dbReference type="EMBL" id="CP007044">
    <property type="protein sequence ID" value="AHG19492.2"/>
    <property type="molecule type" value="Genomic_DNA"/>
</dbReference>
<evidence type="ECO:0000259" key="8">
    <source>
        <dbReference type="Pfam" id="PF00482"/>
    </source>
</evidence>
<dbReference type="InterPro" id="IPR003004">
    <property type="entry name" value="GspF/PilC"/>
</dbReference>
<evidence type="ECO:0000256" key="1">
    <source>
        <dbReference type="ARBA" id="ARBA00004651"/>
    </source>
</evidence>
<evidence type="ECO:0000256" key="7">
    <source>
        <dbReference type="SAM" id="Phobius"/>
    </source>
</evidence>
<dbReference type="OrthoDB" id="7031359at2"/>
<feature type="domain" description="Type II secretion system protein GspF" evidence="8">
    <location>
        <begin position="244"/>
        <end position="365"/>
    </location>
</feature>
<dbReference type="PANTHER" id="PTHR30012">
    <property type="entry name" value="GENERAL SECRETION PATHWAY PROTEIN"/>
    <property type="match status" value="1"/>
</dbReference>
<name>W0LB45_9GAMM</name>
<dbReference type="AlphaFoldDB" id="W0LB45"/>
<accession>W0LB45</accession>